<comment type="caution">
    <text evidence="6">The sequence shown here is derived from an EMBL/GenBank/DDBJ whole genome shotgun (WGS) entry which is preliminary data.</text>
</comment>
<accession>A0A0J9EEE0</accession>
<reference evidence="6 7" key="1">
    <citation type="submission" date="2015-06" db="EMBL/GenBank/DDBJ databases">
        <title>Draft genome sequence of an Alphaproteobacteria species associated to the Mediterranean sponge Oscarella lobularis.</title>
        <authorList>
            <person name="Jourda C."/>
            <person name="Santini S."/>
            <person name="Claverie J.-M."/>
        </authorList>
    </citation>
    <scope>NUCLEOTIDE SEQUENCE [LARGE SCALE GENOMIC DNA]</scope>
    <source>
        <strain evidence="6">IGS</strain>
    </source>
</reference>
<proteinExistence type="inferred from homology"/>
<sequence>MGVSQSAVSQHIGKLEARVGAPLLVRGRDGVVLTPVGQEIFELADDFAALDQRIEERLRGHTDVERGQLTIIANAPQPALSLIARYTGTYPLVSVDFRLLDWAAAMEMVTSKQADIAIITDPSDQRDLFVRPITRTRYVCYMRQDHCLAHRAEISLNQIASHTLLLPERGSLTRRVVTKALAKARLTPRRIVTMTTFPVMKEAILQGIGLGIFLEASSVADSQLSELPITEMQQTLTTSVVIPKHKVGLRITQSFLGVVEGTINAWRVHESSVTCVAPQSRTLTLAELSGSPSRNWPHEFCGWTPLKIGGLPCRHRIETRATL</sequence>
<comment type="similarity">
    <text evidence="1">Belongs to the LysR transcriptional regulatory family.</text>
</comment>
<evidence type="ECO:0000313" key="6">
    <source>
        <dbReference type="EMBL" id="KMW60084.1"/>
    </source>
</evidence>
<dbReference type="GO" id="GO:0000976">
    <property type="term" value="F:transcription cis-regulatory region binding"/>
    <property type="evidence" value="ECO:0007669"/>
    <property type="project" value="TreeGrafter"/>
</dbReference>
<evidence type="ECO:0000256" key="2">
    <source>
        <dbReference type="ARBA" id="ARBA00023015"/>
    </source>
</evidence>
<evidence type="ECO:0000256" key="1">
    <source>
        <dbReference type="ARBA" id="ARBA00009437"/>
    </source>
</evidence>
<dbReference type="PANTHER" id="PTHR30126">
    <property type="entry name" value="HTH-TYPE TRANSCRIPTIONAL REGULATOR"/>
    <property type="match status" value="1"/>
</dbReference>
<dbReference type="Pfam" id="PF03466">
    <property type="entry name" value="LysR_substrate"/>
    <property type="match status" value="1"/>
</dbReference>
<keyword evidence="3" id="KW-0238">DNA-binding</keyword>
<evidence type="ECO:0000256" key="3">
    <source>
        <dbReference type="ARBA" id="ARBA00023125"/>
    </source>
</evidence>
<dbReference type="InterPro" id="IPR000847">
    <property type="entry name" value="LysR_HTH_N"/>
</dbReference>
<name>A0A0J9EEE0_9RHOB</name>
<keyword evidence="7" id="KW-1185">Reference proteome</keyword>
<evidence type="ECO:0000256" key="4">
    <source>
        <dbReference type="ARBA" id="ARBA00023163"/>
    </source>
</evidence>
<dbReference type="STRING" id="1675527.AIOL_000235"/>
<dbReference type="Gene3D" id="1.10.10.10">
    <property type="entry name" value="Winged helix-like DNA-binding domain superfamily/Winged helix DNA-binding domain"/>
    <property type="match status" value="1"/>
</dbReference>
<dbReference type="CDD" id="cd05466">
    <property type="entry name" value="PBP2_LTTR_substrate"/>
    <property type="match status" value="1"/>
</dbReference>
<dbReference type="PATRIC" id="fig|1675527.3.peg.277"/>
<dbReference type="Gene3D" id="3.40.190.290">
    <property type="match status" value="1"/>
</dbReference>
<gene>
    <name evidence="6" type="ORF">AIOL_000235</name>
</gene>
<feature type="domain" description="HTH lysR-type" evidence="5">
    <location>
        <begin position="1"/>
        <end position="34"/>
    </location>
</feature>
<dbReference type="PANTHER" id="PTHR30126:SF40">
    <property type="entry name" value="HTH-TYPE TRANSCRIPTIONAL REGULATOR GLTR"/>
    <property type="match status" value="1"/>
</dbReference>
<evidence type="ECO:0000259" key="5">
    <source>
        <dbReference type="PROSITE" id="PS50931"/>
    </source>
</evidence>
<dbReference type="GO" id="GO:0003700">
    <property type="term" value="F:DNA-binding transcription factor activity"/>
    <property type="evidence" value="ECO:0007669"/>
    <property type="project" value="InterPro"/>
</dbReference>
<dbReference type="InterPro" id="IPR036388">
    <property type="entry name" value="WH-like_DNA-bd_sf"/>
</dbReference>
<dbReference type="AlphaFoldDB" id="A0A0J9EEE0"/>
<organism evidence="6 7">
    <name type="scientific">Candidatus Rhodobacter oscarellae</name>
    <dbReference type="NCBI Taxonomy" id="1675527"/>
    <lineage>
        <taxon>Bacteria</taxon>
        <taxon>Pseudomonadati</taxon>
        <taxon>Pseudomonadota</taxon>
        <taxon>Alphaproteobacteria</taxon>
        <taxon>Rhodobacterales</taxon>
        <taxon>Rhodobacter group</taxon>
        <taxon>Rhodobacter</taxon>
    </lineage>
</organism>
<protein>
    <submittedName>
        <fullName evidence="6">Transcriptional regulator, LysR family</fullName>
    </submittedName>
</protein>
<dbReference type="InterPro" id="IPR036390">
    <property type="entry name" value="WH_DNA-bd_sf"/>
</dbReference>
<dbReference type="EMBL" id="LFTY01000001">
    <property type="protein sequence ID" value="KMW60084.1"/>
    <property type="molecule type" value="Genomic_DNA"/>
</dbReference>
<dbReference type="Pfam" id="PF00126">
    <property type="entry name" value="HTH_1"/>
    <property type="match status" value="1"/>
</dbReference>
<keyword evidence="2" id="KW-0805">Transcription regulation</keyword>
<dbReference type="SUPFAM" id="SSF46785">
    <property type="entry name" value="Winged helix' DNA-binding domain"/>
    <property type="match status" value="1"/>
</dbReference>
<evidence type="ECO:0000313" key="7">
    <source>
        <dbReference type="Proteomes" id="UP000037178"/>
    </source>
</evidence>
<keyword evidence="4" id="KW-0804">Transcription</keyword>
<dbReference type="Proteomes" id="UP000037178">
    <property type="component" value="Unassembled WGS sequence"/>
</dbReference>
<dbReference type="PROSITE" id="PS50931">
    <property type="entry name" value="HTH_LYSR"/>
    <property type="match status" value="1"/>
</dbReference>
<dbReference type="SUPFAM" id="SSF53850">
    <property type="entry name" value="Periplasmic binding protein-like II"/>
    <property type="match status" value="1"/>
</dbReference>
<dbReference type="InterPro" id="IPR005119">
    <property type="entry name" value="LysR_subst-bd"/>
</dbReference>